<dbReference type="InterPro" id="IPR007375">
    <property type="entry name" value="SoxG"/>
</dbReference>
<reference evidence="2 3" key="1">
    <citation type="submission" date="2019-03" db="EMBL/GenBank/DDBJ databases">
        <title>Genomic Encyclopedia of Type Strains, Phase IV (KMG-IV): sequencing the most valuable type-strain genomes for metagenomic binning, comparative biology and taxonomic classification.</title>
        <authorList>
            <person name="Goeker M."/>
        </authorList>
    </citation>
    <scope>NUCLEOTIDE SEQUENCE [LARGE SCALE GENOMIC DNA]</scope>
    <source>
        <strain evidence="2 3">DSM 101</strain>
    </source>
</reference>
<dbReference type="Proteomes" id="UP000295030">
    <property type="component" value="Unassembled WGS sequence"/>
</dbReference>
<dbReference type="RefSeq" id="WP_131834313.1">
    <property type="nucleotide sequence ID" value="NZ_SMFY01000001.1"/>
</dbReference>
<evidence type="ECO:0000256" key="1">
    <source>
        <dbReference type="SAM" id="MobiDB-lite"/>
    </source>
</evidence>
<sequence>MADHSSHDPLAGLRFDRVPPSGTYGADGEPGVTVTIPETPFIALVVARNGFAESVTGRLGRAFGLEVADRTGAAIGAAATVVGTGPGRFLVLSKTEPDLAGTLRALLGSEAAVSEQDDAYVTFDLAGEKTPDLLAKGALIDIDPRVFLPGDAATTVIAHIGVTLWRVDEATWRLLVARSLEASFTRFLIASGAAFGLRLENGTAGRG</sequence>
<proteinExistence type="predicted"/>
<dbReference type="Pfam" id="PF04268">
    <property type="entry name" value="SoxG"/>
    <property type="match status" value="1"/>
</dbReference>
<dbReference type="EMBL" id="SMFY01000001">
    <property type="protein sequence ID" value="TCK31063.1"/>
    <property type="molecule type" value="Genomic_DNA"/>
</dbReference>
<protein>
    <submittedName>
        <fullName evidence="2">N-methylglutamate dehydrogenase subunit D</fullName>
    </submittedName>
</protein>
<gene>
    <name evidence="2" type="ORF">EV667_1168</name>
</gene>
<dbReference type="OrthoDB" id="7562825at2"/>
<dbReference type="Gene3D" id="3.30.1360.120">
    <property type="entry name" value="Probable tRNA modification gtpase trme, domain 1"/>
    <property type="match status" value="1"/>
</dbReference>
<feature type="region of interest" description="Disordered" evidence="1">
    <location>
        <begin position="1"/>
        <end position="30"/>
    </location>
</feature>
<dbReference type="Gene3D" id="3.30.70.1520">
    <property type="entry name" value="Heterotetrameric sarcosine oxidase"/>
    <property type="match status" value="1"/>
</dbReference>
<organism evidence="2 3">
    <name type="scientific">Ancylobacter aquaticus</name>
    <dbReference type="NCBI Taxonomy" id="100"/>
    <lineage>
        <taxon>Bacteria</taxon>
        <taxon>Pseudomonadati</taxon>
        <taxon>Pseudomonadota</taxon>
        <taxon>Alphaproteobacteria</taxon>
        <taxon>Hyphomicrobiales</taxon>
        <taxon>Xanthobacteraceae</taxon>
        <taxon>Ancylobacter</taxon>
    </lineage>
</organism>
<dbReference type="SUPFAM" id="SSF103025">
    <property type="entry name" value="Folate-binding domain"/>
    <property type="match status" value="1"/>
</dbReference>
<evidence type="ECO:0000313" key="3">
    <source>
        <dbReference type="Proteomes" id="UP000295030"/>
    </source>
</evidence>
<dbReference type="InterPro" id="IPR027266">
    <property type="entry name" value="TrmE/GcvT-like"/>
</dbReference>
<evidence type="ECO:0000313" key="2">
    <source>
        <dbReference type="EMBL" id="TCK31063.1"/>
    </source>
</evidence>
<dbReference type="AlphaFoldDB" id="A0A4R1I9Z2"/>
<keyword evidence="3" id="KW-1185">Reference proteome</keyword>
<comment type="caution">
    <text evidence="2">The sequence shown here is derived from an EMBL/GenBank/DDBJ whole genome shotgun (WGS) entry which is preliminary data.</text>
</comment>
<name>A0A4R1I9Z2_ANCAQ</name>
<accession>A0A4R1I9Z2</accession>